<dbReference type="OrthoDB" id="9812221at2"/>
<keyword evidence="4 6" id="KW-1133">Transmembrane helix</keyword>
<feature type="transmembrane region" description="Helical" evidence="6">
    <location>
        <begin position="334"/>
        <end position="352"/>
    </location>
</feature>
<dbReference type="CDD" id="cd17321">
    <property type="entry name" value="MFS_MMR_MDR_like"/>
    <property type="match status" value="1"/>
</dbReference>
<dbReference type="GO" id="GO:0022857">
    <property type="term" value="F:transmembrane transporter activity"/>
    <property type="evidence" value="ECO:0007669"/>
    <property type="project" value="InterPro"/>
</dbReference>
<feature type="transmembrane region" description="Helical" evidence="6">
    <location>
        <begin position="228"/>
        <end position="246"/>
    </location>
</feature>
<comment type="subcellular location">
    <subcellularLocation>
        <location evidence="1">Membrane</location>
        <topology evidence="1">Multi-pass membrane protein</topology>
    </subcellularLocation>
</comment>
<keyword evidence="3 6" id="KW-0812">Transmembrane</keyword>
<protein>
    <submittedName>
        <fullName evidence="8">MFS transporter</fullName>
    </submittedName>
</protein>
<sequence length="464" mass="49179">MTDRVNHTPRQQIGLITGICIASFAGCLDFTIVNTALPAIQQHFPAGLDGVQWVMTLFVIALCCCMVLATRLADRYGKREVLYGGMLLFTLASLSAGLAVSLPMLVVSRLIQGAGCAVLYTATAAILVESIAESQRGRALGLLFAANGLGLTLGPVAGGVLVELLGWRAVFLINVPLMAFSYFCCLGKIAVKPGSKTQSVDYPGWILLIGVLVPLLLLTVYISHWGLFSPASLLLLAISLISLLLFNRYERRATSPLIQLGVLSNRLFRRACGLSILLAVFYCSAFLLMPFKLLELYSLSAAQLGVMLLPVTLVMALVSPLTGKLSDRFGPWPVLAAGFVMLALSGILQSRFSAPPSLAMTVVAFVLMGAGWGAILGPSVAAALAALPETLHGQGIGISWTLHNLGGALGLTIATQIYQRLGTETGYSWVMVILALLSLLGVGLAFVSWRSTRRKLADAATGAE</sequence>
<evidence type="ECO:0000313" key="8">
    <source>
        <dbReference type="EMBL" id="PRD16235.1"/>
    </source>
</evidence>
<keyword evidence="9" id="KW-1185">Reference proteome</keyword>
<feature type="transmembrane region" description="Helical" evidence="6">
    <location>
        <begin position="53"/>
        <end position="69"/>
    </location>
</feature>
<gene>
    <name evidence="8" type="ORF">CQW29_05295</name>
</gene>
<feature type="transmembrane region" description="Helical" evidence="6">
    <location>
        <begin position="140"/>
        <end position="161"/>
    </location>
</feature>
<evidence type="ECO:0000259" key="7">
    <source>
        <dbReference type="PROSITE" id="PS50850"/>
    </source>
</evidence>
<feature type="transmembrane region" description="Helical" evidence="6">
    <location>
        <begin position="110"/>
        <end position="128"/>
    </location>
</feature>
<feature type="transmembrane region" description="Helical" evidence="6">
    <location>
        <begin position="167"/>
        <end position="190"/>
    </location>
</feature>
<dbReference type="EMBL" id="PDET01000003">
    <property type="protein sequence ID" value="PRD16235.1"/>
    <property type="molecule type" value="Genomic_DNA"/>
</dbReference>
<accession>A0A2S9IEL2</accession>
<organism evidence="8 9">
    <name type="scientific">Pantoea coffeiphila</name>
    <dbReference type="NCBI Taxonomy" id="1465635"/>
    <lineage>
        <taxon>Bacteria</taxon>
        <taxon>Pseudomonadati</taxon>
        <taxon>Pseudomonadota</taxon>
        <taxon>Gammaproteobacteria</taxon>
        <taxon>Enterobacterales</taxon>
        <taxon>Erwiniaceae</taxon>
        <taxon>Pantoea</taxon>
    </lineage>
</organism>
<reference evidence="8 9" key="1">
    <citation type="submission" date="2017-10" db="EMBL/GenBank/DDBJ databases">
        <title>Draft genome of two endophytic bacteria isolated from 'guarana' Paullinia cupana (Mart.) Ducke.</title>
        <authorList>
            <person name="Siqueira K.A."/>
            <person name="Liotti R.G."/>
            <person name="Mendes T.A."/>
            <person name="Soares M.A."/>
        </authorList>
    </citation>
    <scope>NUCLEOTIDE SEQUENCE [LARGE SCALE GENOMIC DNA]</scope>
    <source>
        <strain evidence="8 9">342</strain>
    </source>
</reference>
<dbReference type="Gene3D" id="1.20.1720.10">
    <property type="entry name" value="Multidrug resistance protein D"/>
    <property type="match status" value="1"/>
</dbReference>
<dbReference type="SUPFAM" id="SSF103473">
    <property type="entry name" value="MFS general substrate transporter"/>
    <property type="match status" value="1"/>
</dbReference>
<evidence type="ECO:0000256" key="5">
    <source>
        <dbReference type="ARBA" id="ARBA00023136"/>
    </source>
</evidence>
<evidence type="ECO:0000256" key="3">
    <source>
        <dbReference type="ARBA" id="ARBA00022692"/>
    </source>
</evidence>
<evidence type="ECO:0000256" key="4">
    <source>
        <dbReference type="ARBA" id="ARBA00022989"/>
    </source>
</evidence>
<dbReference type="PANTHER" id="PTHR42718">
    <property type="entry name" value="MAJOR FACILITATOR SUPERFAMILY MULTIDRUG TRANSPORTER MFSC"/>
    <property type="match status" value="1"/>
</dbReference>
<keyword evidence="5 6" id="KW-0472">Membrane</keyword>
<dbReference type="GO" id="GO:0016020">
    <property type="term" value="C:membrane"/>
    <property type="evidence" value="ECO:0007669"/>
    <property type="project" value="UniProtKB-SubCell"/>
</dbReference>
<feature type="transmembrane region" description="Helical" evidence="6">
    <location>
        <begin position="399"/>
        <end position="421"/>
    </location>
</feature>
<keyword evidence="2" id="KW-0813">Transport</keyword>
<dbReference type="InterPro" id="IPR020846">
    <property type="entry name" value="MFS_dom"/>
</dbReference>
<feature type="transmembrane region" description="Helical" evidence="6">
    <location>
        <begin position="12"/>
        <end position="33"/>
    </location>
</feature>
<evidence type="ECO:0000313" key="9">
    <source>
        <dbReference type="Proteomes" id="UP000239181"/>
    </source>
</evidence>
<name>A0A2S9IEL2_9GAMM</name>
<evidence type="ECO:0000256" key="2">
    <source>
        <dbReference type="ARBA" id="ARBA00022448"/>
    </source>
</evidence>
<feature type="transmembrane region" description="Helical" evidence="6">
    <location>
        <begin position="427"/>
        <end position="447"/>
    </location>
</feature>
<dbReference type="AlphaFoldDB" id="A0A2S9IEL2"/>
<feature type="transmembrane region" description="Helical" evidence="6">
    <location>
        <begin position="301"/>
        <end position="322"/>
    </location>
</feature>
<dbReference type="Pfam" id="PF07690">
    <property type="entry name" value="MFS_1"/>
    <property type="match status" value="1"/>
</dbReference>
<feature type="domain" description="Major facilitator superfamily (MFS) profile" evidence="7">
    <location>
        <begin position="15"/>
        <end position="453"/>
    </location>
</feature>
<feature type="transmembrane region" description="Helical" evidence="6">
    <location>
        <begin position="267"/>
        <end position="289"/>
    </location>
</feature>
<dbReference type="PROSITE" id="PS51257">
    <property type="entry name" value="PROKAR_LIPOPROTEIN"/>
    <property type="match status" value="1"/>
</dbReference>
<evidence type="ECO:0000256" key="6">
    <source>
        <dbReference type="SAM" id="Phobius"/>
    </source>
</evidence>
<feature type="transmembrane region" description="Helical" evidence="6">
    <location>
        <begin position="81"/>
        <end position="104"/>
    </location>
</feature>
<dbReference type="Proteomes" id="UP000239181">
    <property type="component" value="Unassembled WGS sequence"/>
</dbReference>
<dbReference type="PRINTS" id="PR01036">
    <property type="entry name" value="TCRTETB"/>
</dbReference>
<feature type="transmembrane region" description="Helical" evidence="6">
    <location>
        <begin position="358"/>
        <end position="387"/>
    </location>
</feature>
<dbReference type="PANTHER" id="PTHR42718:SF9">
    <property type="entry name" value="MAJOR FACILITATOR SUPERFAMILY MULTIDRUG TRANSPORTER MFSC"/>
    <property type="match status" value="1"/>
</dbReference>
<dbReference type="InterPro" id="IPR036259">
    <property type="entry name" value="MFS_trans_sf"/>
</dbReference>
<dbReference type="RefSeq" id="WP_105591677.1">
    <property type="nucleotide sequence ID" value="NZ_PDET01000003.1"/>
</dbReference>
<feature type="transmembrane region" description="Helical" evidence="6">
    <location>
        <begin position="202"/>
        <end position="222"/>
    </location>
</feature>
<dbReference type="Gene3D" id="1.20.1250.20">
    <property type="entry name" value="MFS general substrate transporter like domains"/>
    <property type="match status" value="1"/>
</dbReference>
<dbReference type="PROSITE" id="PS50850">
    <property type="entry name" value="MFS"/>
    <property type="match status" value="1"/>
</dbReference>
<evidence type="ECO:0000256" key="1">
    <source>
        <dbReference type="ARBA" id="ARBA00004141"/>
    </source>
</evidence>
<comment type="caution">
    <text evidence="8">The sequence shown here is derived from an EMBL/GenBank/DDBJ whole genome shotgun (WGS) entry which is preliminary data.</text>
</comment>
<dbReference type="InterPro" id="IPR011701">
    <property type="entry name" value="MFS"/>
</dbReference>
<proteinExistence type="predicted"/>